<dbReference type="Proteomes" id="UP000539075">
    <property type="component" value="Unassembled WGS sequence"/>
</dbReference>
<comment type="subcellular location">
    <subcellularLocation>
        <location evidence="1">Cytoplasm</location>
        <location evidence="1">Cytosol</location>
    </subcellularLocation>
</comment>
<dbReference type="InterPro" id="IPR003713">
    <property type="entry name" value="FliS"/>
</dbReference>
<evidence type="ECO:0000256" key="2">
    <source>
        <dbReference type="ARBA" id="ARBA00008787"/>
    </source>
</evidence>
<feature type="compositionally biased region" description="Low complexity" evidence="6">
    <location>
        <begin position="206"/>
        <end position="229"/>
    </location>
</feature>
<dbReference type="Pfam" id="PF02561">
    <property type="entry name" value="FliS"/>
    <property type="match status" value="1"/>
</dbReference>
<name>A0A7W8C049_9BACT</name>
<keyword evidence="7" id="KW-0969">Cilium</keyword>
<keyword evidence="8" id="KW-1185">Reference proteome</keyword>
<gene>
    <name evidence="7" type="ORF">HNQ38_001240</name>
</gene>
<keyword evidence="4" id="KW-1005">Bacterial flagellum biogenesis</keyword>
<feature type="region of interest" description="Disordered" evidence="6">
    <location>
        <begin position="196"/>
        <end position="271"/>
    </location>
</feature>
<evidence type="ECO:0000256" key="1">
    <source>
        <dbReference type="ARBA" id="ARBA00004514"/>
    </source>
</evidence>
<accession>A0A7W8C049</accession>
<organism evidence="7 8">
    <name type="scientific">Desulfovibrio intestinalis</name>
    <dbReference type="NCBI Taxonomy" id="58621"/>
    <lineage>
        <taxon>Bacteria</taxon>
        <taxon>Pseudomonadati</taxon>
        <taxon>Thermodesulfobacteriota</taxon>
        <taxon>Desulfovibrionia</taxon>
        <taxon>Desulfovibrionales</taxon>
        <taxon>Desulfovibrionaceae</taxon>
        <taxon>Desulfovibrio</taxon>
    </lineage>
</organism>
<keyword evidence="7" id="KW-0282">Flagellum</keyword>
<dbReference type="Gene3D" id="1.20.120.340">
    <property type="entry name" value="Flagellar protein FliS"/>
    <property type="match status" value="1"/>
</dbReference>
<evidence type="ECO:0000256" key="6">
    <source>
        <dbReference type="SAM" id="MobiDB-lite"/>
    </source>
</evidence>
<evidence type="ECO:0000256" key="5">
    <source>
        <dbReference type="ARBA" id="ARBA00023186"/>
    </source>
</evidence>
<proteinExistence type="inferred from homology"/>
<dbReference type="PANTHER" id="PTHR34773">
    <property type="entry name" value="FLAGELLAR SECRETION CHAPERONE FLIS"/>
    <property type="match status" value="1"/>
</dbReference>
<protein>
    <submittedName>
        <fullName evidence="7">Flagellar protein FliS</fullName>
    </submittedName>
</protein>
<dbReference type="AlphaFoldDB" id="A0A7W8C049"/>
<dbReference type="SUPFAM" id="SSF101116">
    <property type="entry name" value="Flagellar export chaperone FliS"/>
    <property type="match status" value="1"/>
</dbReference>
<comment type="caution">
    <text evidence="7">The sequence shown here is derived from an EMBL/GenBank/DDBJ whole genome shotgun (WGS) entry which is preliminary data.</text>
</comment>
<dbReference type="GO" id="GO:0044780">
    <property type="term" value="P:bacterial-type flagellum assembly"/>
    <property type="evidence" value="ECO:0007669"/>
    <property type="project" value="InterPro"/>
</dbReference>
<evidence type="ECO:0000256" key="3">
    <source>
        <dbReference type="ARBA" id="ARBA00022490"/>
    </source>
</evidence>
<dbReference type="GO" id="GO:0005829">
    <property type="term" value="C:cytosol"/>
    <property type="evidence" value="ECO:0007669"/>
    <property type="project" value="UniProtKB-SubCell"/>
</dbReference>
<keyword evidence="5" id="KW-0143">Chaperone</keyword>
<dbReference type="NCBIfam" id="TIGR00208">
    <property type="entry name" value="fliS"/>
    <property type="match status" value="1"/>
</dbReference>
<sequence>MNKAANAYFQTKVGTTDQGQLLLMLYDGALKYIQQARTKMLAKDFAGKGIMISKVIDIVNELAASLNMDKGGSLAVNLNNLYLLCTARLLRANLKMDVESLDSVETILSGLRGAYAQIIETPEARKVAADIATRMQPTGSVTKTAQPIMQHQGTAVPRAHAQAAYGRNAMMPPQAMNASGAAMVAAAAAPQPNLPGYSPAPPPVPAASQATMPAAPAAHNAPSATGAAPVQTAPRAHVQAFDQAMSQPPAAPRGFTPSRLPGAYGKVPPRG</sequence>
<dbReference type="RefSeq" id="WP_183718510.1">
    <property type="nucleotide sequence ID" value="NZ_JACHGO010000003.1"/>
</dbReference>
<comment type="similarity">
    <text evidence="2">Belongs to the FliS family.</text>
</comment>
<reference evidence="7 8" key="1">
    <citation type="submission" date="2020-08" db="EMBL/GenBank/DDBJ databases">
        <title>Genomic Encyclopedia of Type Strains, Phase IV (KMG-IV): sequencing the most valuable type-strain genomes for metagenomic binning, comparative biology and taxonomic classification.</title>
        <authorList>
            <person name="Goeker M."/>
        </authorList>
    </citation>
    <scope>NUCLEOTIDE SEQUENCE [LARGE SCALE GENOMIC DNA]</scope>
    <source>
        <strain evidence="7 8">DSM 11275</strain>
    </source>
</reference>
<dbReference type="GO" id="GO:0071973">
    <property type="term" value="P:bacterial-type flagellum-dependent cell motility"/>
    <property type="evidence" value="ECO:0007669"/>
    <property type="project" value="TreeGrafter"/>
</dbReference>
<dbReference type="InterPro" id="IPR036584">
    <property type="entry name" value="FliS_sf"/>
</dbReference>
<evidence type="ECO:0000256" key="4">
    <source>
        <dbReference type="ARBA" id="ARBA00022795"/>
    </source>
</evidence>
<keyword evidence="3" id="KW-0963">Cytoplasm</keyword>
<dbReference type="PANTHER" id="PTHR34773:SF1">
    <property type="entry name" value="FLAGELLAR SECRETION CHAPERONE FLIS"/>
    <property type="match status" value="1"/>
</dbReference>
<dbReference type="CDD" id="cd16098">
    <property type="entry name" value="FliS"/>
    <property type="match status" value="1"/>
</dbReference>
<evidence type="ECO:0000313" key="7">
    <source>
        <dbReference type="EMBL" id="MBB5143152.1"/>
    </source>
</evidence>
<evidence type="ECO:0000313" key="8">
    <source>
        <dbReference type="Proteomes" id="UP000539075"/>
    </source>
</evidence>
<dbReference type="EMBL" id="JACHGO010000003">
    <property type="protein sequence ID" value="MBB5143152.1"/>
    <property type="molecule type" value="Genomic_DNA"/>
</dbReference>
<keyword evidence="7" id="KW-0966">Cell projection</keyword>